<evidence type="ECO:0000313" key="4">
    <source>
        <dbReference type="Proteomes" id="UP000663859"/>
    </source>
</evidence>
<keyword evidence="1" id="KW-0472">Membrane</keyword>
<feature type="transmembrane region" description="Helical" evidence="1">
    <location>
        <begin position="74"/>
        <end position="93"/>
    </location>
</feature>
<comment type="caution">
    <text evidence="3">The sequence shown here is derived from an EMBL/GenBank/DDBJ whole genome shotgun (WGS) entry which is preliminary data.</text>
</comment>
<organism evidence="3 4">
    <name type="scientific">Candidatus Methylacidithermus pantelleriae</name>
    <dbReference type="NCBI Taxonomy" id="2744239"/>
    <lineage>
        <taxon>Bacteria</taxon>
        <taxon>Pseudomonadati</taxon>
        <taxon>Verrucomicrobiota</taxon>
        <taxon>Methylacidiphilae</taxon>
        <taxon>Methylacidiphilales</taxon>
        <taxon>Methylacidiphilaceae</taxon>
        <taxon>Candidatus Methylacidithermus</taxon>
    </lineage>
</organism>
<keyword evidence="1" id="KW-0812">Transmembrane</keyword>
<keyword evidence="1" id="KW-1133">Transmembrane helix</keyword>
<name>A0A8J2BST4_9BACT</name>
<sequence length="98" mass="10162">MALFAGICALVLVAGDLSAQVAGGTNVAPPESGDSGQVIFNVRNLVTDWAFQIAIVMLVFGAIMWFFNRPAFTIGALVAAAIIYGGPHLAQALKSVAR</sequence>
<proteinExistence type="predicted"/>
<protein>
    <recommendedName>
        <fullName evidence="5">TrbC/VIRB2 family protein</fullName>
    </recommendedName>
</protein>
<accession>A0A8J2BST4</accession>
<evidence type="ECO:0000256" key="2">
    <source>
        <dbReference type="SAM" id="SignalP"/>
    </source>
</evidence>
<keyword evidence="4" id="KW-1185">Reference proteome</keyword>
<evidence type="ECO:0000256" key="1">
    <source>
        <dbReference type="SAM" id="Phobius"/>
    </source>
</evidence>
<feature type="transmembrane region" description="Helical" evidence="1">
    <location>
        <begin position="49"/>
        <end position="67"/>
    </location>
</feature>
<gene>
    <name evidence="3" type="ORF">MPNT_80030</name>
</gene>
<evidence type="ECO:0000313" key="3">
    <source>
        <dbReference type="EMBL" id="CAF0704940.1"/>
    </source>
</evidence>
<dbReference type="AlphaFoldDB" id="A0A8J2BST4"/>
<feature type="signal peptide" evidence="2">
    <location>
        <begin position="1"/>
        <end position="19"/>
    </location>
</feature>
<reference evidence="3" key="1">
    <citation type="submission" date="2021-02" db="EMBL/GenBank/DDBJ databases">
        <authorList>
            <person name="Cremers G."/>
            <person name="Picone N."/>
        </authorList>
    </citation>
    <scope>NUCLEOTIDE SEQUENCE</scope>
    <source>
        <strain evidence="3">PQ17</strain>
    </source>
</reference>
<evidence type="ECO:0008006" key="5">
    <source>
        <dbReference type="Google" id="ProtNLM"/>
    </source>
</evidence>
<dbReference type="Proteomes" id="UP000663859">
    <property type="component" value="Unassembled WGS sequence"/>
</dbReference>
<keyword evidence="2" id="KW-0732">Signal</keyword>
<dbReference type="EMBL" id="CAJNOB010000070">
    <property type="protein sequence ID" value="CAF0704940.1"/>
    <property type="molecule type" value="Genomic_DNA"/>
</dbReference>
<feature type="chain" id="PRO_5035208434" description="TrbC/VIRB2 family protein" evidence="2">
    <location>
        <begin position="20"/>
        <end position="98"/>
    </location>
</feature>